<keyword evidence="9 18" id="KW-0067">ATP-binding</keyword>
<evidence type="ECO:0000256" key="15">
    <source>
        <dbReference type="ARBA" id="ARBA00023180"/>
    </source>
</evidence>
<keyword evidence="13" id="KW-1015">Disulfide bond</keyword>
<dbReference type="PROSITE" id="PS50011">
    <property type="entry name" value="PROTEIN_KINASE_DOM"/>
    <property type="match status" value="1"/>
</dbReference>
<dbReference type="InterPro" id="IPR003599">
    <property type="entry name" value="Ig_sub"/>
</dbReference>
<organism evidence="24 25">
    <name type="scientific">Caenorhabditis auriculariae</name>
    <dbReference type="NCBI Taxonomy" id="2777116"/>
    <lineage>
        <taxon>Eukaryota</taxon>
        <taxon>Metazoa</taxon>
        <taxon>Ecdysozoa</taxon>
        <taxon>Nematoda</taxon>
        <taxon>Chromadorea</taxon>
        <taxon>Rhabditida</taxon>
        <taxon>Rhabditina</taxon>
        <taxon>Rhabditomorpha</taxon>
        <taxon>Rhabditoidea</taxon>
        <taxon>Rhabditidae</taxon>
        <taxon>Peloderinae</taxon>
        <taxon>Caenorhabditis</taxon>
    </lineage>
</organism>
<dbReference type="GO" id="GO:0004714">
    <property type="term" value="F:transmembrane receptor protein tyrosine kinase activity"/>
    <property type="evidence" value="ECO:0007669"/>
    <property type="project" value="UniProtKB-EC"/>
</dbReference>
<dbReference type="AlphaFoldDB" id="A0A8S1HAB6"/>
<dbReference type="FunFam" id="2.60.40.10:FF:001641">
    <property type="entry name" value="Myoblast growth factor receptor egl-15"/>
    <property type="match status" value="2"/>
</dbReference>
<evidence type="ECO:0000256" key="2">
    <source>
        <dbReference type="ARBA" id="ARBA00011902"/>
    </source>
</evidence>
<dbReference type="GO" id="GO:0005524">
    <property type="term" value="F:ATP binding"/>
    <property type="evidence" value="ECO:0007669"/>
    <property type="project" value="UniProtKB-UniRule"/>
</dbReference>
<gene>
    <name evidence="24" type="ORF">CAUJ_LOCUS9012</name>
</gene>
<comment type="catalytic activity">
    <reaction evidence="17">
        <text>L-tyrosyl-[protein] + ATP = O-phospho-L-tyrosyl-[protein] + ADP + H(+)</text>
        <dbReference type="Rhea" id="RHEA:10596"/>
        <dbReference type="Rhea" id="RHEA-COMP:10136"/>
        <dbReference type="Rhea" id="RHEA-COMP:20101"/>
        <dbReference type="ChEBI" id="CHEBI:15378"/>
        <dbReference type="ChEBI" id="CHEBI:30616"/>
        <dbReference type="ChEBI" id="CHEBI:46858"/>
        <dbReference type="ChEBI" id="CHEBI:61978"/>
        <dbReference type="ChEBI" id="CHEBI:456216"/>
        <dbReference type="EC" id="2.7.10.1"/>
    </reaction>
</comment>
<keyword evidence="25" id="KW-1185">Reference proteome</keyword>
<evidence type="ECO:0000256" key="9">
    <source>
        <dbReference type="ARBA" id="ARBA00022840"/>
    </source>
</evidence>
<dbReference type="Gene3D" id="1.10.510.10">
    <property type="entry name" value="Transferase(Phosphotransferase) domain 1"/>
    <property type="match status" value="1"/>
</dbReference>
<dbReference type="SUPFAM" id="SSF48726">
    <property type="entry name" value="Immunoglobulin"/>
    <property type="match status" value="3"/>
</dbReference>
<feature type="domain" description="Protein kinase" evidence="22">
    <location>
        <begin position="582"/>
        <end position="879"/>
    </location>
</feature>
<feature type="domain" description="Ig-like" evidence="23">
    <location>
        <begin position="26"/>
        <end position="116"/>
    </location>
</feature>
<evidence type="ECO:0000256" key="16">
    <source>
        <dbReference type="ARBA" id="ARBA00023319"/>
    </source>
</evidence>
<keyword evidence="4" id="KW-0808">Transferase</keyword>
<evidence type="ECO:0000256" key="1">
    <source>
        <dbReference type="ARBA" id="ARBA00004167"/>
    </source>
</evidence>
<dbReference type="GO" id="GO:0007169">
    <property type="term" value="P:cell surface receptor protein tyrosine kinase signaling pathway"/>
    <property type="evidence" value="ECO:0007669"/>
    <property type="project" value="TreeGrafter"/>
</dbReference>
<dbReference type="SMART" id="SM00219">
    <property type="entry name" value="TyrKc"/>
    <property type="match status" value="1"/>
</dbReference>
<dbReference type="CDD" id="cd00096">
    <property type="entry name" value="Ig"/>
    <property type="match status" value="1"/>
</dbReference>
<dbReference type="InterPro" id="IPR007110">
    <property type="entry name" value="Ig-like_dom"/>
</dbReference>
<feature type="signal peptide" evidence="21">
    <location>
        <begin position="1"/>
        <end position="16"/>
    </location>
</feature>
<dbReference type="FunFam" id="3.30.200.20:FF:000698">
    <property type="entry name" value="Myoblast growth factor receptor egl-15"/>
    <property type="match status" value="1"/>
</dbReference>
<dbReference type="GO" id="GO:0005886">
    <property type="term" value="C:plasma membrane"/>
    <property type="evidence" value="ECO:0007669"/>
    <property type="project" value="TreeGrafter"/>
</dbReference>
<dbReference type="FunFam" id="1.10.510.10:FF:000089">
    <property type="entry name" value="Tyrosine-protein kinase receptor TYRO3"/>
    <property type="match status" value="1"/>
</dbReference>
<dbReference type="GO" id="GO:0043235">
    <property type="term" value="C:receptor complex"/>
    <property type="evidence" value="ECO:0007669"/>
    <property type="project" value="TreeGrafter"/>
</dbReference>
<dbReference type="Gene3D" id="2.60.40.10">
    <property type="entry name" value="Immunoglobulins"/>
    <property type="match status" value="3"/>
</dbReference>
<keyword evidence="6 21" id="KW-0732">Signal</keyword>
<evidence type="ECO:0000256" key="6">
    <source>
        <dbReference type="ARBA" id="ARBA00022729"/>
    </source>
</evidence>
<feature type="region of interest" description="Disordered" evidence="19">
    <location>
        <begin position="898"/>
        <end position="935"/>
    </location>
</feature>
<evidence type="ECO:0000259" key="22">
    <source>
        <dbReference type="PROSITE" id="PS50011"/>
    </source>
</evidence>
<dbReference type="EC" id="2.7.10.1" evidence="2"/>
<keyword evidence="10 20" id="KW-1133">Transmembrane helix</keyword>
<evidence type="ECO:0000259" key="23">
    <source>
        <dbReference type="PROSITE" id="PS50835"/>
    </source>
</evidence>
<dbReference type="InterPro" id="IPR020635">
    <property type="entry name" value="Tyr_kinase_cat_dom"/>
</dbReference>
<evidence type="ECO:0000256" key="8">
    <source>
        <dbReference type="ARBA" id="ARBA00022777"/>
    </source>
</evidence>
<keyword evidence="16" id="KW-0393">Immunoglobulin domain</keyword>
<keyword evidence="7 18" id="KW-0547">Nucleotide-binding</keyword>
<comment type="subcellular location">
    <subcellularLocation>
        <location evidence="1">Membrane</location>
        <topology evidence="1">Single-pass membrane protein</topology>
    </subcellularLocation>
</comment>
<dbReference type="InterPro" id="IPR013783">
    <property type="entry name" value="Ig-like_fold"/>
</dbReference>
<keyword evidence="11 20" id="KW-0472">Membrane</keyword>
<evidence type="ECO:0000256" key="7">
    <source>
        <dbReference type="ARBA" id="ARBA00022741"/>
    </source>
</evidence>
<name>A0A8S1HAB6_9PELO</name>
<evidence type="ECO:0000256" key="5">
    <source>
        <dbReference type="ARBA" id="ARBA00022692"/>
    </source>
</evidence>
<keyword evidence="8" id="KW-0418">Kinase</keyword>
<evidence type="ECO:0000256" key="21">
    <source>
        <dbReference type="SAM" id="SignalP"/>
    </source>
</evidence>
<dbReference type="OrthoDB" id="5984265at2759"/>
<dbReference type="InterPro" id="IPR008266">
    <property type="entry name" value="Tyr_kinase_AS"/>
</dbReference>
<accession>A0A8S1HAB6</accession>
<dbReference type="SUPFAM" id="SSF56112">
    <property type="entry name" value="Protein kinase-like (PK-like)"/>
    <property type="match status" value="1"/>
</dbReference>
<keyword evidence="14" id="KW-0675">Receptor</keyword>
<dbReference type="PRINTS" id="PR00109">
    <property type="entry name" value="TYRKINASE"/>
</dbReference>
<dbReference type="PROSITE" id="PS00109">
    <property type="entry name" value="PROTEIN_KINASE_TYR"/>
    <property type="match status" value="1"/>
</dbReference>
<evidence type="ECO:0000256" key="13">
    <source>
        <dbReference type="ARBA" id="ARBA00023157"/>
    </source>
</evidence>
<feature type="compositionally biased region" description="Polar residues" evidence="19">
    <location>
        <begin position="900"/>
        <end position="911"/>
    </location>
</feature>
<evidence type="ECO:0000256" key="3">
    <source>
        <dbReference type="ARBA" id="ARBA00022553"/>
    </source>
</evidence>
<dbReference type="FunFam" id="2.60.40.10:FF:001689">
    <property type="entry name" value="Myoblast growth factor receptor egl-15"/>
    <property type="match status" value="1"/>
</dbReference>
<evidence type="ECO:0000256" key="20">
    <source>
        <dbReference type="SAM" id="Phobius"/>
    </source>
</evidence>
<dbReference type="PROSITE" id="PS50835">
    <property type="entry name" value="IG_LIKE"/>
    <property type="match status" value="3"/>
</dbReference>
<sequence>MLKLLIICATISVVGCVDHKYRETVPRFKTPYIPRHEVYLGDKVRLNCQTTSVGPTTVEWFRNGKHLKDELNDPRIKQDSNQMTLDVKRVDVSDQGLWSCTVHNPVGQISRNFTIEIIDFCDYFMIPRIDRRRIPMECVCLWRYTREKVRNDVDFSVATEKTCSKYASRMISRARKPFTKSICFDPPCEDGANATATQHVVKHELELENPVSEEEDEDIVTGELVAPDAMPQQLNTTDAPPVFKDTDLVKTIAVPAGRTLRLNCRADGFPEPKVAWFKDGYPITKESMRASGSDYKIRRWTLELEDAVESDTGMFYCEAFNHLDSANKTFNVTIVNRMRRPPIIVPNVLKNQTVNVNGTAQFHCKVVSDLIPHIMWVRVNRVNGTYHYFNETAKEFMFNYTEVEKIENAHVHHRGDESSLTLSNVTMDHQGLYACLCGNSLGTTMANATLTVNDFVTIHLLTGEEEPESTPWNFVSMLAVVLAISLLMTATLAFITWRNYKRKLREDAIGLIPKKKKVIVTHKKAADDKDWPDLPPSYHIQIIEEPMPKNAGRRRQRVNSEAMLSEYEIDPDPEWEIDRTRLRLVDVLGEGAFGEVWRAMLKPDEKEAGEEIPVAVKKLKSSAHEKELIDLVSEMETFKVIGYHENLLRLVGCCTGTGPLYVVLELCRHGNLRDFLRAHRPKDEKTDKKKMDGDLMDYLEPRKINDKQPDRELIPHLTQRHLVQFAWQVARGMDFMASRKIIHRDLAARNVLVADNHTLKISDFGLSRDVHCNDYYRKKGNGRLPIKWMALEALDSHMYTIESDVWSFGILLWEIMTLGGTPYPTIAMPQLYSTLKEGYRMESPHNCPEEVYSIMVACWQEKRESRPSFSTIVDYLDWMLAQSTNVPTDEELAAQLLDTPLSQNSPSSAIGQFSKPRRQRPLSVPVNLPSNPQHSICDDEEESEVLNSTDYQPSITTPLIQDYCNSDDNANIRLPFQRMLPRQQTDPCSESSADPGMPDTFGYVRPAALTRVTNLANQSLDSAIGSPAWHTNERTSNQNLTGGACLATDSPLTTRHNRDYINIYPNSFQNTRFPFSVDNCKETNMNRSKDSAISDVCHITPHGKCTPFSTSTLVHPTTYPANRWPSFAAREPLKDTETIV</sequence>
<reference evidence="24" key="1">
    <citation type="submission" date="2020-10" db="EMBL/GenBank/DDBJ databases">
        <authorList>
            <person name="Kikuchi T."/>
        </authorList>
    </citation>
    <scope>NUCLEOTIDE SEQUENCE</scope>
    <source>
        <strain evidence="24">NKZ352</strain>
    </source>
</reference>
<feature type="chain" id="PRO_5035828261" description="receptor protein-tyrosine kinase" evidence="21">
    <location>
        <begin position="17"/>
        <end position="1140"/>
    </location>
</feature>
<dbReference type="EMBL" id="CAJGYM010000032">
    <property type="protein sequence ID" value="CAD6193093.1"/>
    <property type="molecule type" value="Genomic_DNA"/>
</dbReference>
<keyword evidence="3" id="KW-0597">Phosphoprotein</keyword>
<feature type="domain" description="Ig-like" evidence="23">
    <location>
        <begin position="341"/>
        <end position="451"/>
    </location>
</feature>
<proteinExistence type="predicted"/>
<dbReference type="PANTHER" id="PTHR24416:SF550">
    <property type="entry name" value="FIBROBLAST GROWTH FACTOR RECEPTOR HOMOLOG 1-RELATED"/>
    <property type="match status" value="1"/>
</dbReference>
<evidence type="ECO:0000256" key="11">
    <source>
        <dbReference type="ARBA" id="ARBA00023136"/>
    </source>
</evidence>
<keyword evidence="12" id="KW-0829">Tyrosine-protein kinase</keyword>
<dbReference type="InterPro" id="IPR000719">
    <property type="entry name" value="Prot_kinase_dom"/>
</dbReference>
<dbReference type="InterPro" id="IPR050122">
    <property type="entry name" value="RTK"/>
</dbReference>
<evidence type="ECO:0000256" key="10">
    <source>
        <dbReference type="ARBA" id="ARBA00022989"/>
    </source>
</evidence>
<evidence type="ECO:0000256" key="12">
    <source>
        <dbReference type="ARBA" id="ARBA00023137"/>
    </source>
</evidence>
<feature type="binding site" evidence="18">
    <location>
        <position position="618"/>
    </location>
    <ligand>
        <name>ATP</name>
        <dbReference type="ChEBI" id="CHEBI:30616"/>
    </ligand>
</feature>
<dbReference type="InterPro" id="IPR036179">
    <property type="entry name" value="Ig-like_dom_sf"/>
</dbReference>
<dbReference type="Gene3D" id="3.30.200.20">
    <property type="entry name" value="Phosphorylase Kinase, domain 1"/>
    <property type="match status" value="1"/>
</dbReference>
<dbReference type="InterPro" id="IPR017441">
    <property type="entry name" value="Protein_kinase_ATP_BS"/>
</dbReference>
<evidence type="ECO:0000256" key="4">
    <source>
        <dbReference type="ARBA" id="ARBA00022679"/>
    </source>
</evidence>
<evidence type="ECO:0000256" key="19">
    <source>
        <dbReference type="SAM" id="MobiDB-lite"/>
    </source>
</evidence>
<dbReference type="Pfam" id="PF07679">
    <property type="entry name" value="I-set"/>
    <property type="match status" value="3"/>
</dbReference>
<protein>
    <recommendedName>
        <fullName evidence="2">receptor protein-tyrosine kinase</fullName>
        <ecNumber evidence="2">2.7.10.1</ecNumber>
    </recommendedName>
</protein>
<dbReference type="Proteomes" id="UP000835052">
    <property type="component" value="Unassembled WGS sequence"/>
</dbReference>
<dbReference type="GO" id="GO:0009653">
    <property type="term" value="P:anatomical structure morphogenesis"/>
    <property type="evidence" value="ECO:0007669"/>
    <property type="project" value="UniProtKB-ARBA"/>
</dbReference>
<keyword evidence="5 20" id="KW-0812">Transmembrane</keyword>
<feature type="domain" description="Ig-like" evidence="23">
    <location>
        <begin position="240"/>
        <end position="333"/>
    </location>
</feature>
<dbReference type="InterPro" id="IPR001245">
    <property type="entry name" value="Ser-Thr/Tyr_kinase_cat_dom"/>
</dbReference>
<comment type="caution">
    <text evidence="24">The sequence shown here is derived from an EMBL/GenBank/DDBJ whole genome shotgun (WGS) entry which is preliminary data.</text>
</comment>
<evidence type="ECO:0000256" key="18">
    <source>
        <dbReference type="PROSITE-ProRule" id="PRU10141"/>
    </source>
</evidence>
<dbReference type="PROSITE" id="PS51257">
    <property type="entry name" value="PROKAR_LIPOPROTEIN"/>
    <property type="match status" value="1"/>
</dbReference>
<dbReference type="Pfam" id="PF07714">
    <property type="entry name" value="PK_Tyr_Ser-Thr"/>
    <property type="match status" value="1"/>
</dbReference>
<dbReference type="SMART" id="SM00409">
    <property type="entry name" value="IG"/>
    <property type="match status" value="3"/>
</dbReference>
<evidence type="ECO:0000256" key="14">
    <source>
        <dbReference type="ARBA" id="ARBA00023170"/>
    </source>
</evidence>
<dbReference type="InterPro" id="IPR011009">
    <property type="entry name" value="Kinase-like_dom_sf"/>
</dbReference>
<evidence type="ECO:0000313" key="25">
    <source>
        <dbReference type="Proteomes" id="UP000835052"/>
    </source>
</evidence>
<evidence type="ECO:0000256" key="17">
    <source>
        <dbReference type="ARBA" id="ARBA00051243"/>
    </source>
</evidence>
<dbReference type="PROSITE" id="PS00107">
    <property type="entry name" value="PROTEIN_KINASE_ATP"/>
    <property type="match status" value="1"/>
</dbReference>
<feature type="transmembrane region" description="Helical" evidence="20">
    <location>
        <begin position="474"/>
        <end position="495"/>
    </location>
</feature>
<dbReference type="InterPro" id="IPR013098">
    <property type="entry name" value="Ig_I-set"/>
</dbReference>
<evidence type="ECO:0000313" key="24">
    <source>
        <dbReference type="EMBL" id="CAD6193093.1"/>
    </source>
</evidence>
<dbReference type="PANTHER" id="PTHR24416">
    <property type="entry name" value="TYROSINE-PROTEIN KINASE RECEPTOR"/>
    <property type="match status" value="1"/>
</dbReference>
<dbReference type="SMART" id="SM00408">
    <property type="entry name" value="IGc2"/>
    <property type="match status" value="3"/>
</dbReference>
<keyword evidence="15" id="KW-0325">Glycoprotein</keyword>
<dbReference type="InterPro" id="IPR003598">
    <property type="entry name" value="Ig_sub2"/>
</dbReference>